<dbReference type="SMART" id="SM00530">
    <property type="entry name" value="HTH_XRE"/>
    <property type="match status" value="1"/>
</dbReference>
<dbReference type="GO" id="GO:0003677">
    <property type="term" value="F:DNA binding"/>
    <property type="evidence" value="ECO:0007669"/>
    <property type="project" value="InterPro"/>
</dbReference>
<accession>A0A917QFN2</accession>
<gene>
    <name evidence="2" type="ORF">GCM10011591_19680</name>
</gene>
<dbReference type="InterPro" id="IPR001387">
    <property type="entry name" value="Cro/C1-type_HTH"/>
</dbReference>
<dbReference type="AlphaFoldDB" id="A0A917QFN2"/>
<organism evidence="2 3">
    <name type="scientific">Nocardia camponoti</name>
    <dbReference type="NCBI Taxonomy" id="1616106"/>
    <lineage>
        <taxon>Bacteria</taxon>
        <taxon>Bacillati</taxon>
        <taxon>Actinomycetota</taxon>
        <taxon>Actinomycetes</taxon>
        <taxon>Mycobacteriales</taxon>
        <taxon>Nocardiaceae</taxon>
        <taxon>Nocardia</taxon>
    </lineage>
</organism>
<dbReference type="Gene3D" id="1.10.260.40">
    <property type="entry name" value="lambda repressor-like DNA-binding domains"/>
    <property type="match status" value="1"/>
</dbReference>
<sequence>MTTWDVELAARVGGAVRALREGHQPKLSAAKLAEATERCGYALTKAQISDLELGRKKTVTVPEVIALALALNVSPVQLLYPALPDGEVEVWPGHKTRSILATQWFSGEIIASEASDYPNDATPERQVSERVGVDPIVRSRELERYRHRVLSLATSMAEYDLESARRRGDPAAIDVAKTLLATYREVDKQVRDFVVQEMAAMMTAGMDVRPDEGIDELYLEAMKRAKGDDA</sequence>
<reference evidence="2" key="1">
    <citation type="journal article" date="2014" name="Int. J. Syst. Evol. Microbiol.">
        <title>Complete genome sequence of Corynebacterium casei LMG S-19264T (=DSM 44701T), isolated from a smear-ripened cheese.</title>
        <authorList>
            <consortium name="US DOE Joint Genome Institute (JGI-PGF)"/>
            <person name="Walter F."/>
            <person name="Albersmeier A."/>
            <person name="Kalinowski J."/>
            <person name="Ruckert C."/>
        </authorList>
    </citation>
    <scope>NUCLEOTIDE SEQUENCE</scope>
    <source>
        <strain evidence="2">CGMCC 4.7278</strain>
    </source>
</reference>
<evidence type="ECO:0000259" key="1">
    <source>
        <dbReference type="PROSITE" id="PS50943"/>
    </source>
</evidence>
<name>A0A917QFN2_9NOCA</name>
<dbReference type="Proteomes" id="UP000612956">
    <property type="component" value="Unassembled WGS sequence"/>
</dbReference>
<comment type="caution">
    <text evidence="2">The sequence shown here is derived from an EMBL/GenBank/DDBJ whole genome shotgun (WGS) entry which is preliminary data.</text>
</comment>
<dbReference type="Pfam" id="PF01381">
    <property type="entry name" value="HTH_3"/>
    <property type="match status" value="1"/>
</dbReference>
<protein>
    <recommendedName>
        <fullName evidence="1">HTH cro/C1-type domain-containing protein</fullName>
    </recommendedName>
</protein>
<feature type="domain" description="HTH cro/C1-type" evidence="1">
    <location>
        <begin position="16"/>
        <end position="78"/>
    </location>
</feature>
<dbReference type="InterPro" id="IPR010982">
    <property type="entry name" value="Lambda_DNA-bd_dom_sf"/>
</dbReference>
<reference evidence="2" key="2">
    <citation type="submission" date="2020-09" db="EMBL/GenBank/DDBJ databases">
        <authorList>
            <person name="Sun Q."/>
            <person name="Zhou Y."/>
        </authorList>
    </citation>
    <scope>NUCLEOTIDE SEQUENCE</scope>
    <source>
        <strain evidence="2">CGMCC 4.7278</strain>
    </source>
</reference>
<dbReference type="EMBL" id="BMMW01000002">
    <property type="protein sequence ID" value="GGK48350.1"/>
    <property type="molecule type" value="Genomic_DNA"/>
</dbReference>
<evidence type="ECO:0000313" key="2">
    <source>
        <dbReference type="EMBL" id="GGK48350.1"/>
    </source>
</evidence>
<proteinExistence type="predicted"/>
<dbReference type="PROSITE" id="PS50943">
    <property type="entry name" value="HTH_CROC1"/>
    <property type="match status" value="1"/>
</dbReference>
<dbReference type="RefSeq" id="WP_188828605.1">
    <property type="nucleotide sequence ID" value="NZ_BMMW01000002.1"/>
</dbReference>
<evidence type="ECO:0000313" key="3">
    <source>
        <dbReference type="Proteomes" id="UP000612956"/>
    </source>
</evidence>
<keyword evidence="3" id="KW-1185">Reference proteome</keyword>